<sequence length="453" mass="50118">MQETILNKIVRDKAVWVAARQKKQPLSTFQHEVMPSQRDFYQALRQNKPAFILECKKASPSKGLIRDDFDPVAIAQVYQDYASAISVLTDEKYFQGDFAFLPQVSAAVHQPVLCKDFIISEYQIYLARYYQADAILLMLSVLDDSQYRQLSAVAHSLKLGVLTEVSNEEELQRAIQLEARVVGINNRDLRDLSIDLDRTRRLAPRLPEGVSVISESGIHRHAQIRELSRFADGFLIGSSLMSEPDLTLAVRRVILGENKVCGLTRAEDAQAAYQAGAVYGGLIFVASSPRHVSPEQARRLTASAPLRYVGVFRDEPVERIVSLAGELKLAAVQLHGNEDQLVISQLREQLPADCQIWKAQSVTGECPARNLPHIDRYVLDNAQGGSGRTFDWSLLQGENLDNVLLAGGLNADNCGQAAQLGCAGLDFNSGVESQPGHKDPQRIAAVFQALRTL</sequence>
<name>A0A2U1USR7_9GAMM</name>
<evidence type="ECO:0000256" key="7">
    <source>
        <dbReference type="ARBA" id="ARBA00011245"/>
    </source>
</evidence>
<keyword evidence="12 17" id="KW-0413">Isomerase</keyword>
<keyword evidence="14" id="KW-0511">Multifunctional enzyme</keyword>
<dbReference type="HAMAP" id="MF_00135">
    <property type="entry name" value="PRAI"/>
    <property type="match status" value="1"/>
</dbReference>
<evidence type="ECO:0000256" key="14">
    <source>
        <dbReference type="ARBA" id="ARBA00023268"/>
    </source>
</evidence>
<evidence type="ECO:0000256" key="3">
    <source>
        <dbReference type="ARBA" id="ARBA00004664"/>
    </source>
</evidence>
<keyword evidence="13 16" id="KW-0456">Lyase</keyword>
<comment type="similarity">
    <text evidence="5">In the N-terminal section; belongs to the TrpC family.</text>
</comment>
<dbReference type="InterPro" id="IPR013785">
    <property type="entry name" value="Aldolase_TIM"/>
</dbReference>
<dbReference type="GO" id="GO:0000162">
    <property type="term" value="P:L-tryptophan biosynthetic process"/>
    <property type="evidence" value="ECO:0007669"/>
    <property type="project" value="UniProtKB-UniRule"/>
</dbReference>
<feature type="domain" description="N-(5'phosphoribosyl) anthranilate isomerase (PRAI)" evidence="19">
    <location>
        <begin position="258"/>
        <end position="449"/>
    </location>
</feature>
<comment type="similarity">
    <text evidence="6">In the C-terminal section; belongs to the TrpF family.</text>
</comment>
<comment type="function">
    <text evidence="15">Bifunctional enzyme that catalyzes two sequential steps of tryptophan biosynthetic pathway. The first reaction is catalyzed by the isomerase, coded by the TrpF domain; the second reaction is catalyzed by the synthase, coded by the TrpC domain.</text>
</comment>
<dbReference type="EMBL" id="QDKK01000011">
    <property type="protein sequence ID" value="PWC24700.1"/>
    <property type="molecule type" value="Genomic_DNA"/>
</dbReference>
<evidence type="ECO:0000313" key="22">
    <source>
        <dbReference type="Proteomes" id="UP000295985"/>
    </source>
</evidence>
<keyword evidence="9 16" id="KW-0210">Decarboxylase</keyword>
<dbReference type="GO" id="GO:0004425">
    <property type="term" value="F:indole-3-glycerol-phosphate synthase activity"/>
    <property type="evidence" value="ECO:0007669"/>
    <property type="project" value="UniProtKB-UniRule"/>
</dbReference>
<evidence type="ECO:0000313" key="23">
    <source>
        <dbReference type="Proteomes" id="UP000303847"/>
    </source>
</evidence>
<evidence type="ECO:0000256" key="16">
    <source>
        <dbReference type="HAMAP-Rule" id="MF_00134"/>
    </source>
</evidence>
<comment type="pathway">
    <text evidence="3 17">Amino-acid biosynthesis; L-tryptophan biosynthesis; L-tryptophan from chorismate: step 3/5.</text>
</comment>
<dbReference type="HAMAP" id="MF_00134_B">
    <property type="entry name" value="IGPS_B"/>
    <property type="match status" value="1"/>
</dbReference>
<evidence type="ECO:0000256" key="5">
    <source>
        <dbReference type="ARBA" id="ARBA00007902"/>
    </source>
</evidence>
<dbReference type="PANTHER" id="PTHR22854">
    <property type="entry name" value="TRYPTOPHAN BIOSYNTHESIS PROTEIN"/>
    <property type="match status" value="1"/>
</dbReference>
<dbReference type="Proteomes" id="UP000295985">
    <property type="component" value="Unassembled WGS sequence"/>
</dbReference>
<evidence type="ECO:0000256" key="6">
    <source>
        <dbReference type="ARBA" id="ARBA00009847"/>
    </source>
</evidence>
<dbReference type="EMBL" id="CP034036">
    <property type="protein sequence ID" value="QCR04635.1"/>
    <property type="molecule type" value="Genomic_DNA"/>
</dbReference>
<dbReference type="FunFam" id="3.20.20.70:FF:000165">
    <property type="entry name" value="Multifunctional fusion protein"/>
    <property type="match status" value="1"/>
</dbReference>
<evidence type="ECO:0000256" key="13">
    <source>
        <dbReference type="ARBA" id="ARBA00023239"/>
    </source>
</evidence>
<dbReference type="NCBIfam" id="NF006945">
    <property type="entry name" value="PRK09427.1"/>
    <property type="match status" value="1"/>
</dbReference>
<dbReference type="EC" id="4.1.1.48" evidence="16"/>
<reference evidence="21 23" key="2">
    <citation type="submission" date="2018-11" db="EMBL/GenBank/DDBJ databases">
        <title>Genome sequences of Brenneria nigrifluens and Brenneria rubrifaciens.</title>
        <authorList>
            <person name="Poret-Peterson A.T."/>
            <person name="McClean A.E."/>
            <person name="Kluepfel D.A."/>
        </authorList>
    </citation>
    <scope>NUCLEOTIDE SEQUENCE [LARGE SCALE GENOMIC DNA]</scope>
    <source>
        <strain evidence="21 23">ATCC 13028</strain>
    </source>
</reference>
<keyword evidence="11 16" id="KW-0057">Aromatic amino acid biosynthesis</keyword>
<evidence type="ECO:0000256" key="10">
    <source>
        <dbReference type="ARBA" id="ARBA00022822"/>
    </source>
</evidence>
<protein>
    <recommendedName>
        <fullName evidence="16 17">Multifunctional fusion protein</fullName>
    </recommendedName>
    <domain>
        <recommendedName>
            <fullName evidence="16">Indole-3-glycerol phosphate synthase</fullName>
            <shortName evidence="16">IGPS</shortName>
            <ecNumber evidence="16">4.1.1.48</ecNumber>
        </recommendedName>
    </domain>
    <domain>
        <recommendedName>
            <fullName evidence="17">N-(5'-phosphoribosyl)anthranilate isomerase</fullName>
            <shortName evidence="17">PRAI</shortName>
            <ecNumber evidence="17">5.3.1.24</ecNumber>
        </recommendedName>
    </domain>
</protein>
<comment type="catalytic activity">
    <reaction evidence="1 17">
        <text>N-(5-phospho-beta-D-ribosyl)anthranilate = 1-(2-carboxyphenylamino)-1-deoxy-D-ribulose 5-phosphate</text>
        <dbReference type="Rhea" id="RHEA:21540"/>
        <dbReference type="ChEBI" id="CHEBI:18277"/>
        <dbReference type="ChEBI" id="CHEBI:58613"/>
        <dbReference type="EC" id="5.3.1.24"/>
    </reaction>
</comment>
<comment type="pathway">
    <text evidence="4 16">Amino-acid biosynthesis; L-tryptophan biosynthesis; L-tryptophan from chorismate: step 4/5.</text>
</comment>
<organism evidence="20 22">
    <name type="scientific">Brenneria nigrifluens DSM 30175 = ATCC 13028</name>
    <dbReference type="NCBI Taxonomy" id="1121120"/>
    <lineage>
        <taxon>Bacteria</taxon>
        <taxon>Pseudomonadati</taxon>
        <taxon>Pseudomonadota</taxon>
        <taxon>Gammaproteobacteria</taxon>
        <taxon>Enterobacterales</taxon>
        <taxon>Pectobacteriaceae</taxon>
        <taxon>Brenneria</taxon>
    </lineage>
</organism>
<dbReference type="Gene3D" id="3.20.20.70">
    <property type="entry name" value="Aldolase class I"/>
    <property type="match status" value="2"/>
</dbReference>
<reference evidence="20 22" key="1">
    <citation type="submission" date="2018-04" db="EMBL/GenBank/DDBJ databases">
        <title>Brenneria corticis sp.nov.</title>
        <authorList>
            <person name="Li Y."/>
        </authorList>
    </citation>
    <scope>NUCLEOTIDE SEQUENCE [LARGE SCALE GENOMIC DNA]</scope>
    <source>
        <strain evidence="20 22">LMG 2694</strain>
    </source>
</reference>
<evidence type="ECO:0000256" key="12">
    <source>
        <dbReference type="ARBA" id="ARBA00023235"/>
    </source>
</evidence>
<dbReference type="AlphaFoldDB" id="A0A2U1USR7"/>
<dbReference type="Pfam" id="PF00218">
    <property type="entry name" value="IGPS"/>
    <property type="match status" value="1"/>
</dbReference>
<evidence type="ECO:0000256" key="1">
    <source>
        <dbReference type="ARBA" id="ARBA00001164"/>
    </source>
</evidence>
<dbReference type="InterPro" id="IPR001240">
    <property type="entry name" value="PRAI_dom"/>
</dbReference>
<dbReference type="InterPro" id="IPR001468">
    <property type="entry name" value="Indole-3-GlycerolPSynthase_CS"/>
</dbReference>
<dbReference type="InterPro" id="IPR013798">
    <property type="entry name" value="Indole-3-glycerol_P_synth_dom"/>
</dbReference>
<keyword evidence="23" id="KW-1185">Reference proteome</keyword>
<dbReference type="UniPathway" id="UPA00035">
    <property type="reaction ID" value="UER00042"/>
</dbReference>
<evidence type="ECO:0000256" key="9">
    <source>
        <dbReference type="ARBA" id="ARBA00022793"/>
    </source>
</evidence>
<dbReference type="GO" id="GO:0004640">
    <property type="term" value="F:phosphoribosylanthranilate isomerase activity"/>
    <property type="evidence" value="ECO:0007669"/>
    <property type="project" value="UniProtKB-UniRule"/>
</dbReference>
<comment type="subunit">
    <text evidence="7">Monomer.</text>
</comment>
<comment type="similarity">
    <text evidence="17">Belongs to the TrpF family.</text>
</comment>
<dbReference type="RefSeq" id="WP_009112816.1">
    <property type="nucleotide sequence ID" value="NZ_CP034036.1"/>
</dbReference>
<keyword evidence="8 16" id="KW-0028">Amino-acid biosynthesis</keyword>
<dbReference type="Pfam" id="PF00697">
    <property type="entry name" value="PRAI"/>
    <property type="match status" value="1"/>
</dbReference>
<dbReference type="EC" id="5.3.1.24" evidence="17"/>
<comment type="catalytic activity">
    <reaction evidence="2 16">
        <text>1-(2-carboxyphenylamino)-1-deoxy-D-ribulose 5-phosphate + H(+) = (1S,2R)-1-C-(indol-3-yl)glycerol 3-phosphate + CO2 + H2O</text>
        <dbReference type="Rhea" id="RHEA:23476"/>
        <dbReference type="ChEBI" id="CHEBI:15377"/>
        <dbReference type="ChEBI" id="CHEBI:15378"/>
        <dbReference type="ChEBI" id="CHEBI:16526"/>
        <dbReference type="ChEBI" id="CHEBI:58613"/>
        <dbReference type="ChEBI" id="CHEBI:58866"/>
        <dbReference type="EC" id="4.1.1.48"/>
    </reaction>
</comment>
<dbReference type="CDD" id="cd00405">
    <property type="entry name" value="PRAI"/>
    <property type="match status" value="1"/>
</dbReference>
<evidence type="ECO:0000313" key="20">
    <source>
        <dbReference type="EMBL" id="PWC24700.1"/>
    </source>
</evidence>
<proteinExistence type="inferred from homology"/>
<evidence type="ECO:0000256" key="15">
    <source>
        <dbReference type="ARBA" id="ARBA00025592"/>
    </source>
</evidence>
<dbReference type="InterPro" id="IPR011060">
    <property type="entry name" value="RibuloseP-bd_barrel"/>
</dbReference>
<evidence type="ECO:0000256" key="8">
    <source>
        <dbReference type="ARBA" id="ARBA00022605"/>
    </source>
</evidence>
<dbReference type="PANTHER" id="PTHR22854:SF2">
    <property type="entry name" value="INDOLE-3-GLYCEROL-PHOSPHATE SYNTHASE"/>
    <property type="match status" value="1"/>
</dbReference>
<evidence type="ECO:0000256" key="2">
    <source>
        <dbReference type="ARBA" id="ARBA00001633"/>
    </source>
</evidence>
<keyword evidence="10 16" id="KW-0822">Tryptophan biosynthesis</keyword>
<dbReference type="FunFam" id="3.20.20.70:FF:000024">
    <property type="entry name" value="Indole-3-glycerol phosphate synthase"/>
    <property type="match status" value="1"/>
</dbReference>
<dbReference type="OrthoDB" id="9804217at2"/>
<dbReference type="SUPFAM" id="SSF51366">
    <property type="entry name" value="Ribulose-phoshate binding barrel"/>
    <property type="match status" value="2"/>
</dbReference>
<dbReference type="CDD" id="cd00331">
    <property type="entry name" value="IGPS"/>
    <property type="match status" value="1"/>
</dbReference>
<evidence type="ECO:0000256" key="17">
    <source>
        <dbReference type="HAMAP-Rule" id="MF_00135"/>
    </source>
</evidence>
<evidence type="ECO:0000259" key="18">
    <source>
        <dbReference type="Pfam" id="PF00218"/>
    </source>
</evidence>
<evidence type="ECO:0000256" key="4">
    <source>
        <dbReference type="ARBA" id="ARBA00004696"/>
    </source>
</evidence>
<comment type="similarity">
    <text evidence="16">Belongs to the TrpC family.</text>
</comment>
<evidence type="ECO:0000313" key="21">
    <source>
        <dbReference type="EMBL" id="QCR04635.1"/>
    </source>
</evidence>
<gene>
    <name evidence="17 21" type="primary">trpF</name>
    <name evidence="16" type="synonym">trpC</name>
    <name evidence="20" type="ORF">DDT54_08415</name>
    <name evidence="21" type="ORF">EH206_10910</name>
</gene>
<dbReference type="NCBIfam" id="NF001377">
    <property type="entry name" value="PRK00278.2-4"/>
    <property type="match status" value="1"/>
</dbReference>
<dbReference type="InterPro" id="IPR045186">
    <property type="entry name" value="Indole-3-glycerol_P_synth"/>
</dbReference>
<evidence type="ECO:0000256" key="11">
    <source>
        <dbReference type="ARBA" id="ARBA00023141"/>
    </source>
</evidence>
<dbReference type="PROSITE" id="PS00614">
    <property type="entry name" value="IGPS"/>
    <property type="match status" value="1"/>
</dbReference>
<feature type="domain" description="Indole-3-glycerol phosphate synthase" evidence="18">
    <location>
        <begin position="6"/>
        <end position="252"/>
    </location>
</feature>
<dbReference type="Proteomes" id="UP000303847">
    <property type="component" value="Chromosome"/>
</dbReference>
<evidence type="ECO:0000259" key="19">
    <source>
        <dbReference type="Pfam" id="PF00697"/>
    </source>
</evidence>
<accession>A0A2U1USR7</accession>